<dbReference type="PANTHER" id="PTHR40633">
    <property type="entry name" value="MATRIX PROTEIN, PUTATIVE (AFU_ORTHOLOGUE AFUA_8G05410)-RELATED"/>
    <property type="match status" value="1"/>
</dbReference>
<dbReference type="Pfam" id="PF10342">
    <property type="entry name" value="Kre9_KNH"/>
    <property type="match status" value="1"/>
</dbReference>
<dbReference type="InterPro" id="IPR018466">
    <property type="entry name" value="Kre9/Knh1-like_N"/>
</dbReference>
<reference evidence="5" key="1">
    <citation type="submission" date="2015-06" db="EMBL/GenBank/DDBJ databases">
        <title>Expansion of signal transduction pathways in fungi by whole-genome duplication.</title>
        <authorList>
            <consortium name="DOE Joint Genome Institute"/>
            <person name="Corrochano L.M."/>
            <person name="Kuo A."/>
            <person name="Marcet-Houben M."/>
            <person name="Polaino S."/>
            <person name="Salamov A."/>
            <person name="Villalobos J.M."/>
            <person name="Alvarez M.I."/>
            <person name="Avalos J."/>
            <person name="Benito E.P."/>
            <person name="Benoit I."/>
            <person name="Burger G."/>
            <person name="Camino L.P."/>
            <person name="Canovas D."/>
            <person name="Cerda-Olmedo E."/>
            <person name="Cheng J.-F."/>
            <person name="Dominguez A."/>
            <person name="Elias M."/>
            <person name="Eslava A.P."/>
            <person name="Glaser F."/>
            <person name="Grimwood J."/>
            <person name="Gutierrez G."/>
            <person name="Heitman J."/>
            <person name="Henrissat B."/>
            <person name="Iturriaga E.A."/>
            <person name="Lang B.F."/>
            <person name="Lavin J.L."/>
            <person name="Lee S."/>
            <person name="Li W."/>
            <person name="Lindquist E."/>
            <person name="Lopez-Garcia S."/>
            <person name="Luque E.M."/>
            <person name="Marcos A.T."/>
            <person name="Martin J."/>
            <person name="McCluskey K."/>
            <person name="Medina H.R."/>
            <person name="Miralles-Duran A."/>
            <person name="Miyazaki A."/>
            <person name="Munoz-Torres E."/>
            <person name="Oguiza J.A."/>
            <person name="Ohm R."/>
            <person name="Olmedo M."/>
            <person name="Orejas M."/>
            <person name="Ortiz-Castellanos L."/>
            <person name="Pisabarro A.G."/>
            <person name="Rodriguez-Romero J."/>
            <person name="Ruiz-Herrera J."/>
            <person name="Ruiz-Vazquez R."/>
            <person name="Sanz C."/>
            <person name="Schackwitz W."/>
            <person name="Schmutz J."/>
            <person name="Shahriari M."/>
            <person name="Shelest E."/>
            <person name="Silva-Franco F."/>
            <person name="Soanes D."/>
            <person name="Syed K."/>
            <person name="Tagua V.G."/>
            <person name="Talbot N.J."/>
            <person name="Thon M."/>
            <person name="De vries R.P."/>
            <person name="Wiebenga A."/>
            <person name="Yadav J.S."/>
            <person name="Braun E.L."/>
            <person name="Baker S."/>
            <person name="Garre V."/>
            <person name="Horwitz B."/>
            <person name="Torres-Martinez S."/>
            <person name="Idnurm A."/>
            <person name="Herrera-Estrella A."/>
            <person name="Gabaldon T."/>
            <person name="Grigoriev I.V."/>
        </authorList>
    </citation>
    <scope>NUCLEOTIDE SEQUENCE [LARGE SCALE GENOMIC DNA]</scope>
    <source>
        <strain evidence="5">NRRL 1555(-)</strain>
    </source>
</reference>
<dbReference type="EMBL" id="KV440972">
    <property type="protein sequence ID" value="OAD79946.1"/>
    <property type="molecule type" value="Genomic_DNA"/>
</dbReference>
<evidence type="ECO:0000313" key="5">
    <source>
        <dbReference type="Proteomes" id="UP000077315"/>
    </source>
</evidence>
<dbReference type="GeneID" id="28995623"/>
<feature type="chain" id="PRO_5007838980" description="Yeast cell wall synthesis Kre9/Knh1-like N-terminal domain-containing protein" evidence="2">
    <location>
        <begin position="19"/>
        <end position="226"/>
    </location>
</feature>
<gene>
    <name evidence="4" type="ORF">PHYBLDRAFT_162995</name>
</gene>
<evidence type="ECO:0000259" key="3">
    <source>
        <dbReference type="Pfam" id="PF10342"/>
    </source>
</evidence>
<protein>
    <recommendedName>
        <fullName evidence="3">Yeast cell wall synthesis Kre9/Knh1-like N-terminal domain-containing protein</fullName>
    </recommendedName>
</protein>
<dbReference type="RefSeq" id="XP_018297986.1">
    <property type="nucleotide sequence ID" value="XM_018434717.1"/>
</dbReference>
<dbReference type="InterPro" id="IPR052982">
    <property type="entry name" value="SRP1/TIP1-like"/>
</dbReference>
<organism evidence="4 5">
    <name type="scientific">Phycomyces blakesleeanus (strain ATCC 8743b / DSM 1359 / FGSC 10004 / NBRC 33097 / NRRL 1555)</name>
    <dbReference type="NCBI Taxonomy" id="763407"/>
    <lineage>
        <taxon>Eukaryota</taxon>
        <taxon>Fungi</taxon>
        <taxon>Fungi incertae sedis</taxon>
        <taxon>Mucoromycota</taxon>
        <taxon>Mucoromycotina</taxon>
        <taxon>Mucoromycetes</taxon>
        <taxon>Mucorales</taxon>
        <taxon>Phycomycetaceae</taxon>
        <taxon>Phycomyces</taxon>
    </lineage>
</organism>
<keyword evidence="5" id="KW-1185">Reference proteome</keyword>
<evidence type="ECO:0000256" key="1">
    <source>
        <dbReference type="ARBA" id="ARBA00022729"/>
    </source>
</evidence>
<feature type="domain" description="Yeast cell wall synthesis Kre9/Knh1-like N-terminal" evidence="3">
    <location>
        <begin position="28"/>
        <end position="117"/>
    </location>
</feature>
<dbReference type="InParanoid" id="A0A162Q4D0"/>
<keyword evidence="1 2" id="KW-0732">Signal</keyword>
<dbReference type="Proteomes" id="UP000077315">
    <property type="component" value="Unassembled WGS sequence"/>
</dbReference>
<evidence type="ECO:0000256" key="2">
    <source>
        <dbReference type="SAM" id="SignalP"/>
    </source>
</evidence>
<dbReference type="PANTHER" id="PTHR40633:SF1">
    <property type="entry name" value="GPI ANCHORED SERINE-THREONINE RICH PROTEIN (AFU_ORTHOLOGUE AFUA_1G03630)"/>
    <property type="match status" value="1"/>
</dbReference>
<proteinExistence type="predicted"/>
<dbReference type="VEuPathDB" id="FungiDB:PHYBLDRAFT_162995"/>
<name>A0A162Q4D0_PHYB8</name>
<feature type="signal peptide" evidence="2">
    <location>
        <begin position="1"/>
        <end position="18"/>
    </location>
</feature>
<accession>A0A162Q4D0</accession>
<dbReference type="OrthoDB" id="2260257at2759"/>
<evidence type="ECO:0000313" key="4">
    <source>
        <dbReference type="EMBL" id="OAD79946.1"/>
    </source>
</evidence>
<dbReference type="AlphaFoldDB" id="A0A162Q4D0"/>
<sequence length="226" mass="22639">MKPFFVAALCFLSTMAVAQTTDFYITAPLPGTVYKAGQSATLTWLNGVDTEVDVNLLVGNDPATMVNSAYSFTIPDGSDEEFTVVIPADLDSTKSYAFQFSYLSNGATKNVFSGSFVVTGGKTPIASGSGSGSAAQSASVTVAPSLPASVVPTAVSSRASVAAPSAISAPSSAVSHASTPVSSASPKIASSPAPSASVSVPAEGAASKMHYTLALVCAPVILAMLL</sequence>